<accession>A0A0G4B641</accession>
<evidence type="ECO:0000256" key="3">
    <source>
        <dbReference type="ARBA" id="ARBA00022989"/>
    </source>
</evidence>
<feature type="transmembrane region" description="Helical" evidence="7">
    <location>
        <begin position="7"/>
        <end position="26"/>
    </location>
</feature>
<dbReference type="GO" id="GO:0071555">
    <property type="term" value="P:cell wall organization"/>
    <property type="evidence" value="ECO:0007669"/>
    <property type="project" value="UniProtKB-KW"/>
</dbReference>
<keyword evidence="3 7" id="KW-1133">Transmembrane helix</keyword>
<dbReference type="AlphaFoldDB" id="A0A0G4B641"/>
<dbReference type="STRING" id="1618337.UT28_C0001G0690"/>
<dbReference type="PANTHER" id="PTHR30518">
    <property type="entry name" value="ENDOLYTIC MUREIN TRANSGLYCOSYLASE"/>
    <property type="match status" value="1"/>
</dbReference>
<dbReference type="GO" id="GO:0005886">
    <property type="term" value="C:plasma membrane"/>
    <property type="evidence" value="ECO:0007669"/>
    <property type="project" value="UniProtKB-SubCell"/>
</dbReference>
<keyword evidence="1 7" id="KW-1003">Cell membrane</keyword>
<protein>
    <recommendedName>
        <fullName evidence="7">Endolytic murein transglycosylase</fullName>
        <ecNumber evidence="7">4.2.2.29</ecNumber>
    </recommendedName>
    <alternativeName>
        <fullName evidence="7">Peptidoglycan lytic transglycosylase</fullName>
    </alternativeName>
    <alternativeName>
        <fullName evidence="7">Peptidoglycan polymerization terminase</fullName>
    </alternativeName>
</protein>
<dbReference type="GO" id="GO:0009252">
    <property type="term" value="P:peptidoglycan biosynthetic process"/>
    <property type="evidence" value="ECO:0007669"/>
    <property type="project" value="UniProtKB-UniRule"/>
</dbReference>
<dbReference type="KEGG" id="bbgw:UT28_C0001G0690"/>
<comment type="subcellular location">
    <subcellularLocation>
        <location evidence="7">Cell membrane</location>
        <topology evidence="7">Single-pass membrane protein</topology>
    </subcellularLocation>
</comment>
<comment type="similarity">
    <text evidence="7">Belongs to the transglycosylase MltG family.</text>
</comment>
<evidence type="ECO:0000256" key="6">
    <source>
        <dbReference type="ARBA" id="ARBA00023316"/>
    </source>
</evidence>
<dbReference type="Gene3D" id="3.30.1490.480">
    <property type="entry name" value="Endolytic murein transglycosylase"/>
    <property type="match status" value="2"/>
</dbReference>
<evidence type="ECO:0000256" key="4">
    <source>
        <dbReference type="ARBA" id="ARBA00023136"/>
    </source>
</evidence>
<name>A0A0G4B641_9BACT</name>
<keyword evidence="5 7" id="KW-0456">Lyase</keyword>
<keyword evidence="2 7" id="KW-0812">Transmembrane</keyword>
<organism evidence="8 9">
    <name type="scientific">Berkelbacteria bacterium GW2011_GWE1_39_12</name>
    <dbReference type="NCBI Taxonomy" id="1618337"/>
    <lineage>
        <taxon>Bacteria</taxon>
        <taxon>Candidatus Berkelbacteria</taxon>
    </lineage>
</organism>
<dbReference type="InterPro" id="IPR003770">
    <property type="entry name" value="MLTG-like"/>
</dbReference>
<dbReference type="PANTHER" id="PTHR30518:SF2">
    <property type="entry name" value="ENDOLYTIC MUREIN TRANSGLYCOSYLASE"/>
    <property type="match status" value="1"/>
</dbReference>
<dbReference type="Gene3D" id="3.30.160.60">
    <property type="entry name" value="Classic Zinc Finger"/>
    <property type="match status" value="1"/>
</dbReference>
<evidence type="ECO:0000256" key="5">
    <source>
        <dbReference type="ARBA" id="ARBA00023239"/>
    </source>
</evidence>
<dbReference type="Proteomes" id="UP000035648">
    <property type="component" value="Chromosome"/>
</dbReference>
<reference evidence="8 9" key="1">
    <citation type="journal article" date="2015" name="Nature">
        <title>rRNA introns, odd ribosomes, and small enigmatic genomes across a large radiation of phyla.</title>
        <authorList>
            <person name="Brown C.T."/>
            <person name="Hug L.A."/>
            <person name="Thomas B.C."/>
            <person name="Sharon I."/>
            <person name="Castelle C.J."/>
            <person name="Singh A."/>
            <person name="Wilkins M.J."/>
            <person name="Williams K.H."/>
            <person name="Banfield J.F."/>
        </authorList>
    </citation>
    <scope>NUCLEOTIDE SEQUENCE [LARGE SCALE GENOMIC DNA]</scope>
</reference>
<dbReference type="NCBIfam" id="TIGR00247">
    <property type="entry name" value="endolytic transglycosylase MltG"/>
    <property type="match status" value="1"/>
</dbReference>
<dbReference type="Pfam" id="PF02618">
    <property type="entry name" value="YceG"/>
    <property type="match status" value="1"/>
</dbReference>
<evidence type="ECO:0000313" key="9">
    <source>
        <dbReference type="Proteomes" id="UP000035648"/>
    </source>
</evidence>
<keyword evidence="4 7" id="KW-0472">Membrane</keyword>
<dbReference type="EC" id="4.2.2.29" evidence="7"/>
<dbReference type="EMBL" id="CP011213">
    <property type="protein sequence ID" value="AKM82482.1"/>
    <property type="molecule type" value="Genomic_DNA"/>
</dbReference>
<evidence type="ECO:0000313" key="8">
    <source>
        <dbReference type="EMBL" id="AKM82482.1"/>
    </source>
</evidence>
<dbReference type="CDD" id="cd08010">
    <property type="entry name" value="MltG_like"/>
    <property type="match status" value="1"/>
</dbReference>
<evidence type="ECO:0000256" key="2">
    <source>
        <dbReference type="ARBA" id="ARBA00022692"/>
    </source>
</evidence>
<proteinExistence type="inferred from homology"/>
<dbReference type="PATRIC" id="fig|1618337.4.peg.688"/>
<keyword evidence="6 7" id="KW-0961">Cell wall biogenesis/degradation</keyword>
<evidence type="ECO:0000256" key="1">
    <source>
        <dbReference type="ARBA" id="ARBA00022475"/>
    </source>
</evidence>
<gene>
    <name evidence="7" type="primary">mltG</name>
    <name evidence="8" type="ORF">UT28_C0001G0690</name>
</gene>
<evidence type="ECO:0000256" key="7">
    <source>
        <dbReference type="HAMAP-Rule" id="MF_02065"/>
    </source>
</evidence>
<comment type="catalytic activity">
    <reaction evidence="7">
        <text>a peptidoglycan chain = a peptidoglycan chain with N-acetyl-1,6-anhydromuramyl-[peptide] at the reducing end + a peptidoglycan chain with N-acetylglucosamine at the non-reducing end.</text>
        <dbReference type="EC" id="4.2.2.29"/>
    </reaction>
</comment>
<dbReference type="GO" id="GO:0008932">
    <property type="term" value="F:lytic endotransglycosylase activity"/>
    <property type="evidence" value="ECO:0007669"/>
    <property type="project" value="UniProtKB-UniRule"/>
</dbReference>
<comment type="function">
    <text evidence="7">Functions as a peptidoglycan terminase that cleaves nascent peptidoglycan strands endolytically to terminate their elongation.</text>
</comment>
<sequence length="303" mass="33758">MKKYLPLGIIFIILVAILSLVWLSFFKSSGRTATLEVKPGDGTMSIAKVLKTKKVIFSPFIFYSYVHARHLILQPGIYDLGSRLNLIQIVQKIASGDSSEVAVTIPEGYRLTQIDALLKEKNLIESGDLIKIASSDEGKLFPDTYRFKKDATAEDIRKTMLDNFTKQTENLHDGNVDREVLIIASIVEREAKFDDDRARIAGVYFSRLDIGMRLQADPTIQYAKGSWLPITLSDYQNVSSPYNTYLHDGLPPTPICNPGIKSVQAALSPVKDGSLYFVSDSAGKAIFAKTLPEHNSNVRNLRK</sequence>
<dbReference type="HAMAP" id="MF_02065">
    <property type="entry name" value="MltG"/>
    <property type="match status" value="1"/>
</dbReference>
<feature type="site" description="Important for catalytic activity" evidence="7">
    <location>
        <position position="190"/>
    </location>
</feature>